<dbReference type="Gene3D" id="3.30.70.3290">
    <property type="match status" value="1"/>
</dbReference>
<dbReference type="InterPro" id="IPR016035">
    <property type="entry name" value="Acyl_Trfase/lysoPLipase"/>
</dbReference>
<gene>
    <name evidence="2" type="ORF">PtrM4_112430</name>
</gene>
<evidence type="ECO:0000313" key="3">
    <source>
        <dbReference type="Proteomes" id="UP000245464"/>
    </source>
</evidence>
<dbReference type="InterPro" id="IPR001227">
    <property type="entry name" value="Ac_transferase_dom_sf"/>
</dbReference>
<feature type="domain" description="Polyketide synthase C-terminal extension" evidence="1">
    <location>
        <begin position="15"/>
        <end position="100"/>
    </location>
</feature>
<dbReference type="PANTHER" id="PTHR43775:SF29">
    <property type="entry name" value="ASPERFURANONE POLYKETIDE SYNTHASE AFOG-RELATED"/>
    <property type="match status" value="1"/>
</dbReference>
<dbReference type="GO" id="GO:0006633">
    <property type="term" value="P:fatty acid biosynthetic process"/>
    <property type="evidence" value="ECO:0007669"/>
    <property type="project" value="TreeGrafter"/>
</dbReference>
<dbReference type="Pfam" id="PF16197">
    <property type="entry name" value="KAsynt_C_assoc"/>
    <property type="match status" value="1"/>
</dbReference>
<dbReference type="Proteomes" id="UP000245464">
    <property type="component" value="Chromosome 5"/>
</dbReference>
<dbReference type="SUPFAM" id="SSF52151">
    <property type="entry name" value="FabD/lysophospholipase-like"/>
    <property type="match status" value="1"/>
</dbReference>
<proteinExistence type="predicted"/>
<name>A0A834RVV0_9PLEO</name>
<dbReference type="AlphaFoldDB" id="A0A834RVV0"/>
<dbReference type="InterPro" id="IPR016039">
    <property type="entry name" value="Thiolase-like"/>
</dbReference>
<dbReference type="SUPFAM" id="SSF53901">
    <property type="entry name" value="Thiolase-like"/>
    <property type="match status" value="1"/>
</dbReference>
<dbReference type="InterPro" id="IPR050091">
    <property type="entry name" value="PKS_NRPS_Biosynth_Enz"/>
</dbReference>
<dbReference type="GeneID" id="90956842"/>
<dbReference type="GO" id="GO:0004312">
    <property type="term" value="F:fatty acid synthase activity"/>
    <property type="evidence" value="ECO:0007669"/>
    <property type="project" value="TreeGrafter"/>
</dbReference>
<evidence type="ECO:0000313" key="2">
    <source>
        <dbReference type="EMBL" id="KAF7571241.1"/>
    </source>
</evidence>
<protein>
    <recommendedName>
        <fullName evidence="1">Polyketide synthase C-terminal extension domain-containing protein</fullName>
    </recommendedName>
</protein>
<dbReference type="RefSeq" id="XP_065962437.1">
    <property type="nucleotide sequence ID" value="XM_066107988.1"/>
</dbReference>
<evidence type="ECO:0000259" key="1">
    <source>
        <dbReference type="Pfam" id="PF16197"/>
    </source>
</evidence>
<dbReference type="KEGG" id="ptrr:90956842"/>
<dbReference type="GO" id="GO:0044550">
    <property type="term" value="P:secondary metabolite biosynthetic process"/>
    <property type="evidence" value="ECO:0007669"/>
    <property type="project" value="TreeGrafter"/>
</dbReference>
<reference evidence="2 3" key="1">
    <citation type="journal article" date="2018" name="BMC Genomics">
        <title>Comparative genomics of the wheat fungal pathogen Pyrenophora tritici-repentis reveals chromosomal variations and genome plasticity.</title>
        <authorList>
            <person name="Moolhuijzen P."/>
            <person name="See P.T."/>
            <person name="Hane J.K."/>
            <person name="Shi G."/>
            <person name="Liu Z."/>
            <person name="Oliver R.P."/>
            <person name="Moffat C.S."/>
        </authorList>
    </citation>
    <scope>NUCLEOTIDE SEQUENCE [LARGE SCALE GENOMIC DNA]</scope>
    <source>
        <strain evidence="2">M4</strain>
    </source>
</reference>
<comment type="caution">
    <text evidence="2">The sequence shown here is derived from an EMBL/GenBank/DDBJ whole genome shotgun (WGS) entry which is preliminary data.</text>
</comment>
<sequence>MQTFNLQSTKFPGLAQGVRRVSINSFGFGGTNAHVVLDDADNYRNSSTRTRNDDILESEDTIPSIIESKETEDGGKPLVFVLSASDEQDLRKASEKLATHIRSVIGSENIRSETQYLKDLAFTLSEKRSALRWRSSFVASSLTELSSRLTAKSHSAFRSALKEERIAFVFTGQGAQWLGMGSSLMIYPGFRKSIEDASSYMKRLGSPWVLKGKLYL</sequence>
<dbReference type="Gene3D" id="3.40.47.10">
    <property type="match status" value="1"/>
</dbReference>
<organism evidence="2 3">
    <name type="scientific">Pyrenophora tritici-repentis</name>
    <dbReference type="NCBI Taxonomy" id="45151"/>
    <lineage>
        <taxon>Eukaryota</taxon>
        <taxon>Fungi</taxon>
        <taxon>Dikarya</taxon>
        <taxon>Ascomycota</taxon>
        <taxon>Pezizomycotina</taxon>
        <taxon>Dothideomycetes</taxon>
        <taxon>Pleosporomycetidae</taxon>
        <taxon>Pleosporales</taxon>
        <taxon>Pleosporineae</taxon>
        <taxon>Pleosporaceae</taxon>
        <taxon>Pyrenophora</taxon>
    </lineage>
</organism>
<dbReference type="EMBL" id="NQIK02000005">
    <property type="protein sequence ID" value="KAF7571241.1"/>
    <property type="molecule type" value="Genomic_DNA"/>
</dbReference>
<dbReference type="PANTHER" id="PTHR43775">
    <property type="entry name" value="FATTY ACID SYNTHASE"/>
    <property type="match status" value="1"/>
</dbReference>
<accession>A0A834RVV0</accession>
<dbReference type="InterPro" id="IPR032821">
    <property type="entry name" value="PKS_assoc"/>
</dbReference>
<dbReference type="Gene3D" id="3.40.366.10">
    <property type="entry name" value="Malonyl-Coenzyme A Acyl Carrier Protein, domain 2"/>
    <property type="match status" value="1"/>
</dbReference>